<dbReference type="Gene3D" id="2.60.40.1400">
    <property type="entry name" value="G protein-activated inward rectifier potassium channel 1"/>
    <property type="match status" value="1"/>
</dbReference>
<keyword evidence="5 11" id="KW-0851">Voltage-gated channel</keyword>
<feature type="transmembrane region" description="Helical" evidence="13">
    <location>
        <begin position="111"/>
        <end position="133"/>
    </location>
</feature>
<evidence type="ECO:0000256" key="1">
    <source>
        <dbReference type="ARBA" id="ARBA00004141"/>
    </source>
</evidence>
<dbReference type="SUPFAM" id="SSF81324">
    <property type="entry name" value="Voltage-gated potassium channels"/>
    <property type="match status" value="1"/>
</dbReference>
<comment type="similarity">
    <text evidence="11">Belongs to the inward rectifier-type potassium channel (TC 1.A.2.1) family.</text>
</comment>
<dbReference type="AlphaFoldDB" id="A0AAD2FPZ3"/>
<dbReference type="GO" id="GO:0005242">
    <property type="term" value="F:inward rectifier potassium channel activity"/>
    <property type="evidence" value="ECO:0007669"/>
    <property type="project" value="InterPro"/>
</dbReference>
<evidence type="ECO:0000256" key="13">
    <source>
        <dbReference type="SAM" id="Phobius"/>
    </source>
</evidence>
<dbReference type="EMBL" id="CAKOGP040001758">
    <property type="protein sequence ID" value="CAJ1948879.1"/>
    <property type="molecule type" value="Genomic_DNA"/>
</dbReference>
<keyword evidence="16" id="KW-1185">Reference proteome</keyword>
<dbReference type="InterPro" id="IPR014756">
    <property type="entry name" value="Ig_E-set"/>
</dbReference>
<evidence type="ECO:0000256" key="5">
    <source>
        <dbReference type="ARBA" id="ARBA00022882"/>
    </source>
</evidence>
<dbReference type="PANTHER" id="PTHR11767:SF102">
    <property type="entry name" value="INWARDLY RECTIFYING POTASSIUM CHANNEL 1, ISOFORM F"/>
    <property type="match status" value="1"/>
</dbReference>
<evidence type="ECO:0000313" key="15">
    <source>
        <dbReference type="EMBL" id="CAJ1948879.1"/>
    </source>
</evidence>
<protein>
    <recommendedName>
        <fullName evidence="14">Inward rectifier potassium channel C-terminal domain-containing protein</fullName>
    </recommendedName>
</protein>
<keyword evidence="7 13" id="KW-1133">Transmembrane helix</keyword>
<evidence type="ECO:0000256" key="3">
    <source>
        <dbReference type="ARBA" id="ARBA00022538"/>
    </source>
</evidence>
<keyword evidence="9 13" id="KW-0472">Membrane</keyword>
<evidence type="ECO:0000313" key="16">
    <source>
        <dbReference type="Proteomes" id="UP001295423"/>
    </source>
</evidence>
<evidence type="ECO:0000259" key="14">
    <source>
        <dbReference type="Pfam" id="PF17655"/>
    </source>
</evidence>
<evidence type="ECO:0000256" key="9">
    <source>
        <dbReference type="ARBA" id="ARBA00023136"/>
    </source>
</evidence>
<feature type="transmembrane region" description="Helical" evidence="13">
    <location>
        <begin position="174"/>
        <end position="196"/>
    </location>
</feature>
<accession>A0AAD2FPZ3</accession>
<keyword evidence="8 11" id="KW-0406">Ion transport</keyword>
<dbReference type="GO" id="GO:0034702">
    <property type="term" value="C:monoatomic ion channel complex"/>
    <property type="evidence" value="ECO:0007669"/>
    <property type="project" value="UniProtKB-KW"/>
</dbReference>
<keyword evidence="4 11" id="KW-0812">Transmembrane</keyword>
<dbReference type="GO" id="GO:0005886">
    <property type="term" value="C:plasma membrane"/>
    <property type="evidence" value="ECO:0007669"/>
    <property type="project" value="TreeGrafter"/>
</dbReference>
<reference evidence="15" key="1">
    <citation type="submission" date="2023-08" db="EMBL/GenBank/DDBJ databases">
        <authorList>
            <person name="Audoor S."/>
            <person name="Bilcke G."/>
        </authorList>
    </citation>
    <scope>NUCLEOTIDE SEQUENCE</scope>
</reference>
<dbReference type="InterPro" id="IPR016449">
    <property type="entry name" value="K_chnl_inward-rec_Kir"/>
</dbReference>
<dbReference type="InterPro" id="IPR041647">
    <property type="entry name" value="IRK_C"/>
</dbReference>
<evidence type="ECO:0000256" key="8">
    <source>
        <dbReference type="ARBA" id="ARBA00023065"/>
    </source>
</evidence>
<feature type="compositionally biased region" description="Polar residues" evidence="12">
    <location>
        <begin position="11"/>
        <end position="27"/>
    </location>
</feature>
<gene>
    <name evidence="15" type="ORF">CYCCA115_LOCUS11814</name>
</gene>
<organism evidence="15 16">
    <name type="scientific">Cylindrotheca closterium</name>
    <dbReference type="NCBI Taxonomy" id="2856"/>
    <lineage>
        <taxon>Eukaryota</taxon>
        <taxon>Sar</taxon>
        <taxon>Stramenopiles</taxon>
        <taxon>Ochrophyta</taxon>
        <taxon>Bacillariophyta</taxon>
        <taxon>Bacillariophyceae</taxon>
        <taxon>Bacillariophycidae</taxon>
        <taxon>Bacillariales</taxon>
        <taxon>Bacillariaceae</taxon>
        <taxon>Cylindrotheca</taxon>
    </lineage>
</organism>
<evidence type="ECO:0000256" key="12">
    <source>
        <dbReference type="SAM" id="MobiDB-lite"/>
    </source>
</evidence>
<comment type="caution">
    <text evidence="15">The sequence shown here is derived from an EMBL/GenBank/DDBJ whole genome shotgun (WGS) entry which is preliminary data.</text>
</comment>
<dbReference type="Gene3D" id="1.10.287.70">
    <property type="match status" value="1"/>
</dbReference>
<evidence type="ECO:0000256" key="4">
    <source>
        <dbReference type="ARBA" id="ARBA00022692"/>
    </source>
</evidence>
<evidence type="ECO:0000256" key="11">
    <source>
        <dbReference type="RuleBase" id="RU003822"/>
    </source>
</evidence>
<sequence length="383" mass="42943">MPARTGKSKGASANSGWKLRTSGSNSVLHRALKRANNKNKGGEPAETTRTATVDGKKVTFSLVKNVTKRPKTSRMERTKFNCRSVNVHQTNPIGRLAVGVRRWLTKRDIPMLTLLYIVSFLGMNAVFGGLFFIQEGTCCEDDSMTYAQNFDFAVQTSSTIGYGGYWPKGYVNNALVVFLSLLSILLSTMYGGLLFFKFIVAEANLEFSEVLTLSNVLYEPCLEIRVGNADGLDNPLINAEASLSIISTQEYRCDDDNSKKRLSQTEELPLAVSSHHRLDTVWTLRHFIDEKSPLYGFRFDEFPATTITLIQLHIKAIQVRTKGEVFSRALYQTQDIMVGHKFEDQAVWDLQAKKGSFDFAKLSSTRPSLVWYPNSTDILGMEK</sequence>
<dbReference type="PANTHER" id="PTHR11767">
    <property type="entry name" value="INWARD RECTIFIER POTASSIUM CHANNEL"/>
    <property type="match status" value="1"/>
</dbReference>
<dbReference type="GO" id="GO:1990573">
    <property type="term" value="P:potassium ion import across plasma membrane"/>
    <property type="evidence" value="ECO:0007669"/>
    <property type="project" value="TreeGrafter"/>
</dbReference>
<keyword evidence="3 11" id="KW-0633">Potassium transport</keyword>
<keyword evidence="10 11" id="KW-0407">Ion channel</keyword>
<comment type="subcellular location">
    <subcellularLocation>
        <location evidence="1 11">Membrane</location>
        <topology evidence="1 11">Multi-pass membrane protein</topology>
    </subcellularLocation>
</comment>
<name>A0AAD2FPZ3_9STRA</name>
<proteinExistence type="inferred from homology"/>
<dbReference type="InterPro" id="IPR013518">
    <property type="entry name" value="K_chnl_inward-rec_Kir_cyto"/>
</dbReference>
<dbReference type="GO" id="GO:0034765">
    <property type="term" value="P:regulation of monoatomic ion transmembrane transport"/>
    <property type="evidence" value="ECO:0007669"/>
    <property type="project" value="TreeGrafter"/>
</dbReference>
<evidence type="ECO:0000256" key="2">
    <source>
        <dbReference type="ARBA" id="ARBA00022448"/>
    </source>
</evidence>
<dbReference type="SUPFAM" id="SSF81296">
    <property type="entry name" value="E set domains"/>
    <property type="match status" value="1"/>
</dbReference>
<evidence type="ECO:0000256" key="10">
    <source>
        <dbReference type="ARBA" id="ARBA00023303"/>
    </source>
</evidence>
<feature type="domain" description="Inward rectifier potassium channel C-terminal" evidence="14">
    <location>
        <begin position="206"/>
        <end position="365"/>
    </location>
</feature>
<dbReference type="Proteomes" id="UP001295423">
    <property type="component" value="Unassembled WGS sequence"/>
</dbReference>
<evidence type="ECO:0000256" key="6">
    <source>
        <dbReference type="ARBA" id="ARBA00022958"/>
    </source>
</evidence>
<feature type="region of interest" description="Disordered" evidence="12">
    <location>
        <begin position="1"/>
        <end position="27"/>
    </location>
</feature>
<keyword evidence="6 11" id="KW-0630">Potassium</keyword>
<keyword evidence="2 11" id="KW-0813">Transport</keyword>
<dbReference type="Pfam" id="PF17655">
    <property type="entry name" value="IRK_C"/>
    <property type="match status" value="1"/>
</dbReference>
<evidence type="ECO:0000256" key="7">
    <source>
        <dbReference type="ARBA" id="ARBA00022989"/>
    </source>
</evidence>